<evidence type="ECO:0000256" key="4">
    <source>
        <dbReference type="ARBA" id="ARBA00022722"/>
    </source>
</evidence>
<dbReference type="Pfam" id="PF17919">
    <property type="entry name" value="RT_RNaseH_2"/>
    <property type="match status" value="1"/>
</dbReference>
<dbReference type="Pfam" id="PF00078">
    <property type="entry name" value="RVT_1"/>
    <property type="match status" value="1"/>
</dbReference>
<dbReference type="GO" id="GO:0003676">
    <property type="term" value="F:nucleic acid binding"/>
    <property type="evidence" value="ECO:0007669"/>
    <property type="project" value="InterPro"/>
</dbReference>
<dbReference type="GO" id="GO:0003964">
    <property type="term" value="F:RNA-directed DNA polymerase activity"/>
    <property type="evidence" value="ECO:0007669"/>
    <property type="project" value="UniProtKB-KW"/>
</dbReference>
<evidence type="ECO:0000256" key="7">
    <source>
        <dbReference type="ARBA" id="ARBA00022918"/>
    </source>
</evidence>
<dbReference type="InterPro" id="IPR002156">
    <property type="entry name" value="RNaseH_domain"/>
</dbReference>
<dbReference type="Gene3D" id="3.30.70.270">
    <property type="match status" value="3"/>
</dbReference>
<organism evidence="9">
    <name type="scientific">Vitis vinifera</name>
    <name type="common">Grape</name>
    <dbReference type="NCBI Taxonomy" id="29760"/>
    <lineage>
        <taxon>Eukaryota</taxon>
        <taxon>Viridiplantae</taxon>
        <taxon>Streptophyta</taxon>
        <taxon>Embryophyta</taxon>
        <taxon>Tracheophyta</taxon>
        <taxon>Spermatophyta</taxon>
        <taxon>Magnoliopsida</taxon>
        <taxon>eudicotyledons</taxon>
        <taxon>Gunneridae</taxon>
        <taxon>Pentapetalae</taxon>
        <taxon>rosids</taxon>
        <taxon>Vitales</taxon>
        <taxon>Vitaceae</taxon>
        <taxon>Viteae</taxon>
        <taxon>Vitis</taxon>
    </lineage>
</organism>
<dbReference type="GO" id="GO:0004523">
    <property type="term" value="F:RNA-DNA hybrid ribonuclease activity"/>
    <property type="evidence" value="ECO:0007669"/>
    <property type="project" value="InterPro"/>
</dbReference>
<protein>
    <recommendedName>
        <fullName evidence="8">RNase H type-1 domain-containing protein</fullName>
    </recommendedName>
</protein>
<evidence type="ECO:0000256" key="2">
    <source>
        <dbReference type="ARBA" id="ARBA00022679"/>
    </source>
</evidence>
<dbReference type="Gene3D" id="3.30.420.10">
    <property type="entry name" value="Ribonuclease H-like superfamily/Ribonuclease H"/>
    <property type="match status" value="2"/>
</dbReference>
<dbReference type="FunFam" id="3.10.10.10:FF:000007">
    <property type="entry name" value="Retrovirus-related Pol polyprotein from transposon 17.6-like Protein"/>
    <property type="match status" value="1"/>
</dbReference>
<dbReference type="InterPro" id="IPR012337">
    <property type="entry name" value="RNaseH-like_sf"/>
</dbReference>
<name>A5B9S9_VITVI</name>
<dbReference type="SUPFAM" id="SSF56672">
    <property type="entry name" value="DNA/RNA polymerases"/>
    <property type="match status" value="1"/>
</dbReference>
<dbReference type="Gene3D" id="3.10.10.10">
    <property type="entry name" value="HIV Type 1 Reverse Transcriptase, subunit A, domain 1"/>
    <property type="match status" value="1"/>
</dbReference>
<keyword evidence="4" id="KW-0540">Nuclease</keyword>
<dbReference type="Pfam" id="PF13456">
    <property type="entry name" value="RVT_3"/>
    <property type="match status" value="1"/>
</dbReference>
<dbReference type="InterPro" id="IPR041588">
    <property type="entry name" value="Integrase_H2C2"/>
</dbReference>
<reference evidence="9" key="1">
    <citation type="journal article" date="2007" name="PLoS ONE">
        <title>The first genome sequence of an elite grapevine cultivar (Pinot noir Vitis vinifera L.): coping with a highly heterozygous genome.</title>
        <authorList>
            <person name="Velasco R."/>
            <person name="Zharkikh A."/>
            <person name="Troggio M."/>
            <person name="Cartwright D.A."/>
            <person name="Cestaro A."/>
            <person name="Pruss D."/>
            <person name="Pindo M."/>
            <person name="FitzGerald L.M."/>
            <person name="Vezzulli S."/>
            <person name="Reid J."/>
            <person name="Malacarne G."/>
            <person name="Iliev D."/>
            <person name="Coppola G."/>
            <person name="Wardell B."/>
            <person name="Micheletti D."/>
            <person name="Macalma T."/>
            <person name="Facci M."/>
            <person name="Mitchell J.T."/>
            <person name="Perazzolli M."/>
            <person name="Eldredge G."/>
            <person name="Gatto P."/>
            <person name="Oyzerski R."/>
            <person name="Moretto M."/>
            <person name="Gutin N."/>
            <person name="Stefanini M."/>
            <person name="Chen Y."/>
            <person name="Segala C."/>
            <person name="Davenport C."/>
            <person name="Dematte L."/>
            <person name="Mraz A."/>
            <person name="Battilana J."/>
            <person name="Stormo K."/>
            <person name="Costa F."/>
            <person name="Tao Q."/>
            <person name="Si-Ammour A."/>
            <person name="Harkins T."/>
            <person name="Lackey A."/>
            <person name="Perbost C."/>
            <person name="Taillon B."/>
            <person name="Stella A."/>
            <person name="Solovyev V."/>
            <person name="Fawcett J.A."/>
            <person name="Sterck L."/>
            <person name="Vandepoele K."/>
            <person name="Grando S.M."/>
            <person name="Toppo S."/>
            <person name="Moser C."/>
            <person name="Lanchbury J."/>
            <person name="Bogden R."/>
            <person name="Skolnick M."/>
            <person name="Sgaramella V."/>
            <person name="Bhatnagar S.K."/>
            <person name="Fontana P."/>
            <person name="Gutin A."/>
            <person name="Van de Peer Y."/>
            <person name="Salamini F."/>
            <person name="Viola R."/>
        </authorList>
    </citation>
    <scope>NUCLEOTIDE SEQUENCE</scope>
</reference>
<keyword evidence="1" id="KW-0645">Protease</keyword>
<dbReference type="InterPro" id="IPR043128">
    <property type="entry name" value="Rev_trsase/Diguanyl_cyclase"/>
</dbReference>
<feature type="domain" description="RNase H type-1" evidence="8">
    <location>
        <begin position="400"/>
        <end position="529"/>
    </location>
</feature>
<dbReference type="CDD" id="cd09279">
    <property type="entry name" value="RNase_HI_like"/>
    <property type="match status" value="1"/>
</dbReference>
<evidence type="ECO:0000256" key="1">
    <source>
        <dbReference type="ARBA" id="ARBA00022670"/>
    </source>
</evidence>
<keyword evidence="7" id="KW-0695">RNA-directed DNA polymerase</keyword>
<evidence type="ECO:0000313" key="9">
    <source>
        <dbReference type="EMBL" id="CAN80939.1"/>
    </source>
</evidence>
<evidence type="ECO:0000259" key="8">
    <source>
        <dbReference type="PROSITE" id="PS50879"/>
    </source>
</evidence>
<dbReference type="AlphaFoldDB" id="A5B9S9"/>
<dbReference type="InterPro" id="IPR043502">
    <property type="entry name" value="DNA/RNA_pol_sf"/>
</dbReference>
<dbReference type="Pfam" id="PF17921">
    <property type="entry name" value="Integrase_H2C2"/>
    <property type="match status" value="1"/>
</dbReference>
<keyword evidence="2" id="KW-0808">Transferase</keyword>
<accession>A5B9S9</accession>
<keyword evidence="5" id="KW-0255">Endonuclease</keyword>
<keyword evidence="3" id="KW-0548">Nucleotidyltransferase</keyword>
<dbReference type="PANTHER" id="PTHR48475:SF2">
    <property type="entry name" value="RIBONUCLEASE H"/>
    <property type="match status" value="1"/>
</dbReference>
<gene>
    <name evidence="9" type="ORF">VITISV_035836</name>
</gene>
<dbReference type="InterPro" id="IPR000477">
    <property type="entry name" value="RT_dom"/>
</dbReference>
<dbReference type="InterPro" id="IPR041577">
    <property type="entry name" value="RT_RNaseH_2"/>
</dbReference>
<dbReference type="PANTHER" id="PTHR48475">
    <property type="entry name" value="RIBONUCLEASE H"/>
    <property type="match status" value="1"/>
</dbReference>
<dbReference type="EMBL" id="AM451610">
    <property type="protein sequence ID" value="CAN80939.1"/>
    <property type="molecule type" value="Genomic_DNA"/>
</dbReference>
<dbReference type="InterPro" id="IPR036397">
    <property type="entry name" value="RNaseH_sf"/>
</dbReference>
<dbReference type="GO" id="GO:0006508">
    <property type="term" value="P:proteolysis"/>
    <property type="evidence" value="ECO:0007669"/>
    <property type="project" value="UniProtKB-KW"/>
</dbReference>
<keyword evidence="6" id="KW-0378">Hydrolase</keyword>
<proteinExistence type="predicted"/>
<evidence type="ECO:0000256" key="5">
    <source>
        <dbReference type="ARBA" id="ARBA00022759"/>
    </source>
</evidence>
<dbReference type="GO" id="GO:0008233">
    <property type="term" value="F:peptidase activity"/>
    <property type="evidence" value="ECO:0007669"/>
    <property type="project" value="UniProtKB-KW"/>
</dbReference>
<dbReference type="Gene3D" id="1.10.340.70">
    <property type="match status" value="1"/>
</dbReference>
<dbReference type="SUPFAM" id="SSF53098">
    <property type="entry name" value="Ribonuclease H-like"/>
    <property type="match status" value="2"/>
</dbReference>
<sequence length="888" mass="101151">MTGIHPSITSHRLNVLPTARPIQQRVRHFHPDKQKIIWNEIDKLLEAGFIREVDYPDWLANVVVVPKKEGKWQVCVDYTNLNNACPKDSFPLPRIDQIVDSTTGQGMFSFLDAFSGYHQILMSPDDEEKTAFITPHGLYCYKVMPFGLKNAGTTYQRLMTKIFKPLVGRTVEYGMKLNPSKCAFGISAGKFLGFMVNQRGIEVSPDQVKAVIDTPPKNKKELQRLTGKLVALGHFIARFTDELRPFFLEIRKAGANGWIDSCQNAFQRIKHCLMQPPILSSPNTGEKLYMYLAVSEWAINAVLFRCPSPKEQKPIYYVSRALADVETRYSKMELTALALRSAAQKLRPYFQAHSVNATMGHRIERIWNEFQPRLSMKGQVMADFVLEYSRRPIQHKEPSEEEWWTLRVDGASRSSGSGVGLLLQSLTGEHLEQSIRLGFPTSNNEAEYEVILSGLDLALALSISKLRVYSDSQLVVRHVQKEYEAKDARMVQYLTKVRDTLQQFFEWTIEKIRRIENGRTDALAGIAASLPIKEAILLPIHTNDITGYLRTDTLPEDPKQAHKIRVQAARFTLIGGHLYKRSFTGPYLQCLNHSEALYVLAELHEGVCGNHSGGRSLARRAHSQGYYWPTMKKDVAAYVKKCDKCQRYAPIPHMPSETLKPISGPWPFSYKWVEAEAYDSIKDKDVTKFVWKNIICRFGISQTIIADNGPQFDSIAFRNFYSELNIRNSYSTPRYPQTYRTTPGRPTGNTPFTLAYGMNAIIPTEIGLSTIRTEAGTQDDANEELGRNLDWVDEVRETVSIQMADYQQRASAHYNRKVRPKSFKNGTLVLRKVFENTAEIGARKFQANWEGPYIVSKSSKSGAYHLQKLDGTPLLRPWNVSNLKQYYQ</sequence>
<dbReference type="CDD" id="cd01647">
    <property type="entry name" value="RT_LTR"/>
    <property type="match status" value="1"/>
</dbReference>
<evidence type="ECO:0000256" key="6">
    <source>
        <dbReference type="ARBA" id="ARBA00022801"/>
    </source>
</evidence>
<dbReference type="PROSITE" id="PS50879">
    <property type="entry name" value="RNASE_H_1"/>
    <property type="match status" value="1"/>
</dbReference>
<evidence type="ECO:0000256" key="3">
    <source>
        <dbReference type="ARBA" id="ARBA00022695"/>
    </source>
</evidence>